<feature type="compositionally biased region" description="Basic residues" evidence="1">
    <location>
        <begin position="380"/>
        <end position="390"/>
    </location>
</feature>
<dbReference type="EMBL" id="HBHQ01012723">
    <property type="protein sequence ID" value="CAD9816653.1"/>
    <property type="molecule type" value="Transcribed_RNA"/>
</dbReference>
<evidence type="ECO:0000313" key="3">
    <source>
        <dbReference type="EMBL" id="CAD9816653.1"/>
    </source>
</evidence>
<proteinExistence type="predicted"/>
<dbReference type="InterPro" id="IPR001480">
    <property type="entry name" value="Bulb-type_lectin_dom"/>
</dbReference>
<dbReference type="AlphaFoldDB" id="A0A7S2XMR5"/>
<protein>
    <recommendedName>
        <fullName evidence="2">Bulb-type lectin domain-containing protein</fullName>
    </recommendedName>
</protein>
<accession>A0A7S2XMR5</accession>
<feature type="domain" description="Bulb-type lectin" evidence="2">
    <location>
        <begin position="230"/>
        <end position="361"/>
    </location>
</feature>
<organism evidence="3">
    <name type="scientific">Attheya septentrionalis</name>
    <dbReference type="NCBI Taxonomy" id="420275"/>
    <lineage>
        <taxon>Eukaryota</taxon>
        <taxon>Sar</taxon>
        <taxon>Stramenopiles</taxon>
        <taxon>Ochrophyta</taxon>
        <taxon>Bacillariophyta</taxon>
        <taxon>Coscinodiscophyceae</taxon>
        <taxon>Chaetocerotophycidae</taxon>
        <taxon>Chaetocerotales</taxon>
        <taxon>Attheyaceae</taxon>
        <taxon>Attheya</taxon>
    </lineage>
</organism>
<feature type="region of interest" description="Disordered" evidence="1">
    <location>
        <begin position="369"/>
        <end position="390"/>
    </location>
</feature>
<sequence>MRSSMVGLVPLLGGVILLSFMWMGAVYSNQHDESSLVLLEKNQNSLVSIRSSTRNLESTNDNVDKSEAWFGDDDDDSMIVLMRDGDKIGSEDESLERSHGVRLTQETNGNLAVYQGTQLLWETGIVSSSSSSSLDQEKDGDEQDGTYYYVTSLQRGDGNLITWKKKKQDDHVDRKDKGVAVVWKTQKVTGETDDYFLALSRHFQTISVYRGTPTHILQELWKAPTTRSSTILMHTNQRLAAGNSIQLAPFDVQLTQESNGNLKLCHVSSSTSTSITTGTTTTTMCDRVLWESGYKGPDSPHYQTILQSDGHFLTRNEERNTVWKSKHFAKTKGTYVLTYLPKSSTLAVFERTAQLQLQPIWSSNKYATLPNQQQSSSSQKQRHSHILSTD</sequence>
<name>A0A7S2XMR5_9STRA</name>
<gene>
    <name evidence="3" type="ORF">ASEP1449_LOCUS8485</name>
</gene>
<dbReference type="PROSITE" id="PS50927">
    <property type="entry name" value="BULB_LECTIN"/>
    <property type="match status" value="1"/>
</dbReference>
<dbReference type="SUPFAM" id="SSF51110">
    <property type="entry name" value="alpha-D-mannose-specific plant lectins"/>
    <property type="match status" value="1"/>
</dbReference>
<reference evidence="3" key="1">
    <citation type="submission" date="2021-01" db="EMBL/GenBank/DDBJ databases">
        <authorList>
            <person name="Corre E."/>
            <person name="Pelletier E."/>
            <person name="Niang G."/>
            <person name="Scheremetjew M."/>
            <person name="Finn R."/>
            <person name="Kale V."/>
            <person name="Holt S."/>
            <person name="Cochrane G."/>
            <person name="Meng A."/>
            <person name="Brown T."/>
            <person name="Cohen L."/>
        </authorList>
    </citation>
    <scope>NUCLEOTIDE SEQUENCE</scope>
    <source>
        <strain evidence="3">CCMP2084</strain>
    </source>
</reference>
<dbReference type="Gene3D" id="2.90.10.10">
    <property type="entry name" value="Bulb-type lectin domain"/>
    <property type="match status" value="1"/>
</dbReference>
<dbReference type="InterPro" id="IPR036426">
    <property type="entry name" value="Bulb-type_lectin_dom_sf"/>
</dbReference>
<evidence type="ECO:0000259" key="2">
    <source>
        <dbReference type="PROSITE" id="PS50927"/>
    </source>
</evidence>
<evidence type="ECO:0000256" key="1">
    <source>
        <dbReference type="SAM" id="MobiDB-lite"/>
    </source>
</evidence>